<dbReference type="PANTHER" id="PTHR30032:SF8">
    <property type="entry name" value="GERMINATION-SPECIFIC N-ACETYLMURAMOYL-L-ALANINE AMIDASE"/>
    <property type="match status" value="1"/>
</dbReference>
<proteinExistence type="predicted"/>
<protein>
    <submittedName>
        <fullName evidence="2">Putative cell wall binding repeat 2</fullName>
    </submittedName>
</protein>
<dbReference type="PANTHER" id="PTHR30032">
    <property type="entry name" value="N-ACETYLMURAMOYL-L-ALANINE AMIDASE-RELATED"/>
    <property type="match status" value="1"/>
</dbReference>
<feature type="signal peptide" evidence="1">
    <location>
        <begin position="1"/>
        <end position="26"/>
    </location>
</feature>
<dbReference type="AlphaFoldDB" id="A0A135YZP8"/>
<dbReference type="Gene3D" id="3.40.50.12090">
    <property type="match status" value="2"/>
</dbReference>
<organism evidence="2 3">
    <name type="scientific">Peptostreptococcus anaerobius</name>
    <dbReference type="NCBI Taxonomy" id="1261"/>
    <lineage>
        <taxon>Bacteria</taxon>
        <taxon>Bacillati</taxon>
        <taxon>Bacillota</taxon>
        <taxon>Clostridia</taxon>
        <taxon>Peptostreptococcales</taxon>
        <taxon>Peptostreptococcaceae</taxon>
        <taxon>Peptostreptococcus</taxon>
    </lineage>
</organism>
<sequence length="319" mass="33956">MKIRKKIASILLTSILLAGLSVNVNALDSRDVRSIAGIDRYATASGIAGNFGPYENVILVNADNNMLADGLSASGLAGVLNAPILLVHKDSIPNETQLRIDIAKRIYIIGSEGSISRGLEDRLRDQSMGGFSVKRIGGVNRYETSYNVAREILSIKNSVGKVFVANGRLGEADAMSASAIAARDGEPILLTNGNNMDSKSMSIVLRTNNIYAVGGSNVISQSLVSSLNARRISGKNRYYTNSLLINQFYQNSNGSYYLSDGYKLVDALTGGPLAGKNNAPIFLVGPNNNKSILRGASELVSLGGINRSIINQCINAANR</sequence>
<evidence type="ECO:0000313" key="3">
    <source>
        <dbReference type="Proteomes" id="UP000070326"/>
    </source>
</evidence>
<dbReference type="Pfam" id="PF04122">
    <property type="entry name" value="CW_binding_2"/>
    <property type="match status" value="3"/>
</dbReference>
<dbReference type="RefSeq" id="WP_060916547.1">
    <property type="nucleotide sequence ID" value="NZ_CAXUJS010000013.1"/>
</dbReference>
<gene>
    <name evidence="2" type="ORF">HMPREF3195_00061</name>
</gene>
<keyword evidence="1" id="KW-0732">Signal</keyword>
<dbReference type="STRING" id="1261.HMPREF3195_00061"/>
<evidence type="ECO:0000256" key="1">
    <source>
        <dbReference type="SAM" id="SignalP"/>
    </source>
</evidence>
<dbReference type="Proteomes" id="UP000070326">
    <property type="component" value="Unassembled WGS sequence"/>
</dbReference>
<dbReference type="EMBL" id="LSQZ01000001">
    <property type="protein sequence ID" value="KXI14872.1"/>
    <property type="molecule type" value="Genomic_DNA"/>
</dbReference>
<name>A0A135YZP8_9FIRM</name>
<feature type="chain" id="PRO_5007468745" evidence="1">
    <location>
        <begin position="27"/>
        <end position="319"/>
    </location>
</feature>
<dbReference type="InterPro" id="IPR007253">
    <property type="entry name" value="Cell_wall-bd_2"/>
</dbReference>
<dbReference type="eggNOG" id="COG2340">
    <property type="taxonomic scope" value="Bacteria"/>
</dbReference>
<comment type="caution">
    <text evidence="2">The sequence shown here is derived from an EMBL/GenBank/DDBJ whole genome shotgun (WGS) entry which is preliminary data.</text>
</comment>
<reference evidence="2 3" key="1">
    <citation type="submission" date="2016-02" db="EMBL/GenBank/DDBJ databases">
        <authorList>
            <person name="Wen L."/>
            <person name="He K."/>
            <person name="Yang H."/>
        </authorList>
    </citation>
    <scope>NUCLEOTIDE SEQUENCE [LARGE SCALE GENOMIC DNA]</scope>
    <source>
        <strain evidence="2 3">MJR8628A</strain>
    </source>
</reference>
<dbReference type="PATRIC" id="fig|1261.3.peg.435"/>
<dbReference type="InterPro" id="IPR051922">
    <property type="entry name" value="Bact_Sporulation_Assoc"/>
</dbReference>
<evidence type="ECO:0000313" key="2">
    <source>
        <dbReference type="EMBL" id="KXI14872.1"/>
    </source>
</evidence>
<accession>A0A135YZP8</accession>